<dbReference type="NCBIfam" id="TIGR01643">
    <property type="entry name" value="YD_repeat_2x"/>
    <property type="match status" value="7"/>
</dbReference>
<sequence length="1511" mass="160682">MNNLRWFTIPSRKIFFAFAYVFLLSAISVSAYASTPSASSVPQYVCLGGICGLPCPQDPNTGSLGEFESCSEVKYYNGAAGGNITFLYATSTQVGVNLVWQSQYNGTYISMLYQKNSGQDVPSVDRNLGFKGCPRCGGTMLGNPVNIANGNKYQEESDYEGFGAFPLTFNRYYNSEGSGSGDAGVRWTHTFSRMVVMQTAAEVKLFRDDGEIRYFQQCGTQWCATADETGALSETVDGSGNITGWIYVDENVVTEYYDAAGRFLSEINGAGFSHALTYDHSGRLGAVADSFGRTLTFSYNTSNQLQGLTEPDGAAISYAYDAAGNLSSVTYPGGNSRTYFYNEPANVASGAGANLLTGVQDEAGSRYATYQYDGQSRAIDGEHAVGAGRIQITYNPDGSATVLDGLGSTRTYKFQTTLNVNHIASVEGLPCQACGLFSTYTYNASGDLSSTVDFNGNATTHLIDAAHLEEQRIDASGNAAQRTTSLSWNGALRVPLTRTVQDANGNLVSNTQWVYNANGQTLARCAVDPSNSAASGYSCSATGTVPAGVRRTTDTYCTAVDTVQCPLVGLLLTTTGPRTDLTQTTAYSYYMASSAVNCGTPGAACYQPGDLHTVTDALGHVTTIASYDADGRITRLTDANGINTDLTYYPRGWLKTRTVGGAQTSFTYTAYGAVQTLTDPDGVTTTYGYDAAHRLTKITDALGNTITYTLDAAGDKTGESVYDASGTLHKSLTRTFNTLGQLTSVVDGLNHTVFNATASTSYDANGNLVQSSDALGIQRQLGYDALNRLVQTLDNYNGTDTATQNTKTAYQYDSLDRLTQVTDPSSLNTTYSYDGLSDATGQQSPDTGTTSRTFDAAGNVLTRTDAKGIVATNTYDALDRLTSTSYPDSTQTITYTYDEANSVTGCSSSNPVGRLTRIIENTVTTAYCFDAWGRVIQKQIITGATTHTVGYSYTAAGRLSGLVSPDGSLVSYARDGDGRIQSLSTTPPNGTATTVVSGVTYQPFGPVSGYTLGNGQAITRTVDANYRLTDLTSPAFSLHVARDAMGDITAIGNASGANPATETYSYDPLYRLTAVTEANGSVLESVTYNQTGDRLSKTGSGLDTGAYGYTPNTHQLVTIGNSTLTVDANGNTTAMTQAGSAYGFGYNDRNRMAVAQLGGSTLANYTYDALGQRIQKVANGQTESYVYNEAGQLLAEYGATNRDYLWMDGIPVANIDTANGSSTITYVTADQLGTPRAIADASGNTVWQLPYQGNPWAEQQPTSNGYTYNLRFPGQYFDSETGLSYNVNRDYDSSTGRYIESDPTGLVGGINSYAAVSSSPLNRIDPDGLRDIFVGGFGDGTSGIVQSYYNNYHQNNPDSAYYSWTDLNGILQDIANTPAGDPINLIGHSYGGDTAATAAQESCRKVNLLITIDPVSRFHNFNMQAIENAVGTWVDVDAEGNNPFQPSNFIAGIGDAWDGAPNGIADSYIQDNGVNHEDFQSMMNASGPGVNSPAQVLAGSPTVSAPFLFGR</sequence>
<dbReference type="Gene3D" id="3.40.50.1820">
    <property type="entry name" value="alpha/beta hydrolase"/>
    <property type="match status" value="1"/>
</dbReference>
<dbReference type="RefSeq" id="WP_204631816.1">
    <property type="nucleotide sequence ID" value="NZ_BSOC01000002.1"/>
</dbReference>
<gene>
    <name evidence="6" type="ORF">ISS99_11800</name>
</gene>
<dbReference type="Pfam" id="PF25023">
    <property type="entry name" value="TEN_YD-shell"/>
    <property type="match status" value="2"/>
</dbReference>
<dbReference type="SUPFAM" id="SSF53474">
    <property type="entry name" value="alpha/beta-Hydrolases"/>
    <property type="match status" value="1"/>
</dbReference>
<dbReference type="Pfam" id="PF05593">
    <property type="entry name" value="RHS_repeat"/>
    <property type="match status" value="6"/>
</dbReference>
<dbReference type="NCBIfam" id="TIGR03696">
    <property type="entry name" value="Rhs_assc_core"/>
    <property type="match status" value="1"/>
</dbReference>
<dbReference type="InterPro" id="IPR045351">
    <property type="entry name" value="DUF6531"/>
</dbReference>
<evidence type="ECO:0008006" key="8">
    <source>
        <dbReference type="Google" id="ProtNLM"/>
    </source>
</evidence>
<comment type="caution">
    <text evidence="6">The sequence shown here is derived from an EMBL/GenBank/DDBJ whole genome shotgun (WGS) entry which is preliminary data.</text>
</comment>
<evidence type="ECO:0000259" key="5">
    <source>
        <dbReference type="Pfam" id="PF25023"/>
    </source>
</evidence>
<dbReference type="PANTHER" id="PTHR32305">
    <property type="match status" value="1"/>
</dbReference>
<feature type="region of interest" description="Disordered" evidence="2">
    <location>
        <begin position="829"/>
        <end position="853"/>
    </location>
</feature>
<feature type="domain" description="Teneurin-like YD-shell" evidence="5">
    <location>
        <begin position="229"/>
        <end position="346"/>
    </location>
</feature>
<feature type="domain" description="Teneurin-like YD-shell" evidence="5">
    <location>
        <begin position="1035"/>
        <end position="1302"/>
    </location>
</feature>
<reference evidence="6" key="1">
    <citation type="submission" date="2020-10" db="EMBL/GenBank/DDBJ databases">
        <title>Phylogeny of dyella-like bacteria.</title>
        <authorList>
            <person name="Fu J."/>
        </authorList>
    </citation>
    <scope>NUCLEOTIDE SEQUENCE</scope>
    <source>
        <strain evidence="6">DHON07</strain>
    </source>
</reference>
<protein>
    <recommendedName>
        <fullName evidence="8">RHS repeat-associated core domain-containing protein</fullName>
    </recommendedName>
</protein>
<dbReference type="PANTHER" id="PTHR32305:SF15">
    <property type="entry name" value="PROTEIN RHSA-RELATED"/>
    <property type="match status" value="1"/>
</dbReference>
<proteinExistence type="predicted"/>
<name>A0ABS2KGJ4_9GAMM</name>
<evidence type="ECO:0000256" key="3">
    <source>
        <dbReference type="SAM" id="SignalP"/>
    </source>
</evidence>
<keyword evidence="7" id="KW-1185">Reference proteome</keyword>
<dbReference type="Proteomes" id="UP001430193">
    <property type="component" value="Unassembled WGS sequence"/>
</dbReference>
<dbReference type="EMBL" id="JADIKF010000039">
    <property type="protein sequence ID" value="MBM7130214.1"/>
    <property type="molecule type" value="Genomic_DNA"/>
</dbReference>
<accession>A0ABS2KGJ4</accession>
<feature type="domain" description="DUF6531" evidence="4">
    <location>
        <begin position="142"/>
        <end position="215"/>
    </location>
</feature>
<evidence type="ECO:0000313" key="6">
    <source>
        <dbReference type="EMBL" id="MBM7130214.1"/>
    </source>
</evidence>
<keyword evidence="3" id="KW-0732">Signal</keyword>
<dbReference type="PRINTS" id="PR00394">
    <property type="entry name" value="RHSPROTEIN"/>
</dbReference>
<evidence type="ECO:0000256" key="2">
    <source>
        <dbReference type="SAM" id="MobiDB-lite"/>
    </source>
</evidence>
<feature type="compositionally biased region" description="Polar residues" evidence="2">
    <location>
        <begin position="839"/>
        <end position="853"/>
    </location>
</feature>
<feature type="chain" id="PRO_5045717982" description="RHS repeat-associated core domain-containing protein" evidence="3">
    <location>
        <begin position="34"/>
        <end position="1511"/>
    </location>
</feature>
<feature type="signal peptide" evidence="3">
    <location>
        <begin position="1"/>
        <end position="33"/>
    </location>
</feature>
<evidence type="ECO:0000313" key="7">
    <source>
        <dbReference type="Proteomes" id="UP001430193"/>
    </source>
</evidence>
<evidence type="ECO:0000256" key="1">
    <source>
        <dbReference type="ARBA" id="ARBA00022737"/>
    </source>
</evidence>
<dbReference type="InterPro" id="IPR031325">
    <property type="entry name" value="RHS_repeat"/>
</dbReference>
<evidence type="ECO:0000259" key="4">
    <source>
        <dbReference type="Pfam" id="PF20148"/>
    </source>
</evidence>
<dbReference type="InterPro" id="IPR029058">
    <property type="entry name" value="AB_hydrolase_fold"/>
</dbReference>
<dbReference type="InterPro" id="IPR022385">
    <property type="entry name" value="Rhs_assc_core"/>
</dbReference>
<dbReference type="Pfam" id="PF20148">
    <property type="entry name" value="DUF6531"/>
    <property type="match status" value="1"/>
</dbReference>
<dbReference type="Gene3D" id="2.180.10.10">
    <property type="entry name" value="RHS repeat-associated core"/>
    <property type="match status" value="3"/>
</dbReference>
<organism evidence="6 7">
    <name type="scientific">Dyella mobilis</name>
    <dbReference type="NCBI Taxonomy" id="1849582"/>
    <lineage>
        <taxon>Bacteria</taxon>
        <taxon>Pseudomonadati</taxon>
        <taxon>Pseudomonadota</taxon>
        <taxon>Gammaproteobacteria</taxon>
        <taxon>Lysobacterales</taxon>
        <taxon>Rhodanobacteraceae</taxon>
        <taxon>Dyella</taxon>
    </lineage>
</organism>
<dbReference type="InterPro" id="IPR056823">
    <property type="entry name" value="TEN-like_YD-shell"/>
</dbReference>
<keyword evidence="1" id="KW-0677">Repeat</keyword>
<dbReference type="InterPro" id="IPR050708">
    <property type="entry name" value="T6SS_VgrG/RHS"/>
</dbReference>
<dbReference type="InterPro" id="IPR006530">
    <property type="entry name" value="YD"/>
</dbReference>